<reference evidence="2" key="1">
    <citation type="submission" date="2023-07" db="EMBL/GenBank/DDBJ databases">
        <title>Novel species in the genus Lipingzhangella isolated from Sambhar Salt Lake.</title>
        <authorList>
            <person name="Jiya N."/>
            <person name="Kajale S."/>
            <person name="Sharma A."/>
        </authorList>
    </citation>
    <scope>NUCLEOTIDE SEQUENCE [LARGE SCALE GENOMIC DNA]</scope>
    <source>
        <strain evidence="2">LS1_29</strain>
    </source>
</reference>
<name>A0ABU2H1F7_9ACTN</name>
<dbReference type="EMBL" id="JAVLVT010000001">
    <property type="protein sequence ID" value="MDS1269126.1"/>
    <property type="molecule type" value="Genomic_DNA"/>
</dbReference>
<sequence>MLQNQGLIEGLEISRTDASGRRNDAPFTVKLPSGTISLSEDEAAMFLLGASTVFFGWYAQQPVSRFNRK</sequence>
<organism evidence="1 2">
    <name type="scientific">Lipingzhangella rawalii</name>
    <dbReference type="NCBI Taxonomy" id="2055835"/>
    <lineage>
        <taxon>Bacteria</taxon>
        <taxon>Bacillati</taxon>
        <taxon>Actinomycetota</taxon>
        <taxon>Actinomycetes</taxon>
        <taxon>Streptosporangiales</taxon>
        <taxon>Nocardiopsidaceae</taxon>
        <taxon>Lipingzhangella</taxon>
    </lineage>
</organism>
<protein>
    <submittedName>
        <fullName evidence="1">Uncharacterized protein</fullName>
    </submittedName>
</protein>
<evidence type="ECO:0000313" key="2">
    <source>
        <dbReference type="Proteomes" id="UP001250214"/>
    </source>
</evidence>
<comment type="caution">
    <text evidence="1">The sequence shown here is derived from an EMBL/GenBank/DDBJ whole genome shotgun (WGS) entry which is preliminary data.</text>
</comment>
<dbReference type="Proteomes" id="UP001250214">
    <property type="component" value="Unassembled WGS sequence"/>
</dbReference>
<evidence type="ECO:0000313" key="1">
    <source>
        <dbReference type="EMBL" id="MDS1269126.1"/>
    </source>
</evidence>
<dbReference type="RefSeq" id="WP_310910637.1">
    <property type="nucleotide sequence ID" value="NZ_JAVLVT010000001.1"/>
</dbReference>
<proteinExistence type="predicted"/>
<accession>A0ABU2H1F7</accession>
<gene>
    <name evidence="1" type="ORF">RIF23_02315</name>
</gene>
<keyword evidence="2" id="KW-1185">Reference proteome</keyword>